<name>A0A915D7E2_9BILA</name>
<dbReference type="Proteomes" id="UP000887574">
    <property type="component" value="Unplaced"/>
</dbReference>
<dbReference type="WBParaSite" id="jg16790">
    <property type="protein sequence ID" value="jg16790"/>
    <property type="gene ID" value="jg16790"/>
</dbReference>
<sequence>MIHPDHKSADLCIGVLLSDVRPDVQPIRPLQVHPGRPSKVPRPTSIKSLDGHGLDVDANVVKVGKQRLVYYDSLHGDGSRYLSQVTEFLRVDQLEKVKGLDATNWLPLMDKKDMNRFREQMAMEVVTGELKKN</sequence>
<dbReference type="AlphaFoldDB" id="A0A915D7E2"/>
<proteinExistence type="predicted"/>
<protein>
    <submittedName>
        <fullName evidence="2">Uncharacterized protein</fullName>
    </submittedName>
</protein>
<organism evidence="1 2">
    <name type="scientific">Ditylenchus dipsaci</name>
    <dbReference type="NCBI Taxonomy" id="166011"/>
    <lineage>
        <taxon>Eukaryota</taxon>
        <taxon>Metazoa</taxon>
        <taxon>Ecdysozoa</taxon>
        <taxon>Nematoda</taxon>
        <taxon>Chromadorea</taxon>
        <taxon>Rhabditida</taxon>
        <taxon>Tylenchina</taxon>
        <taxon>Tylenchomorpha</taxon>
        <taxon>Sphaerularioidea</taxon>
        <taxon>Anguinidae</taxon>
        <taxon>Anguininae</taxon>
        <taxon>Ditylenchus</taxon>
    </lineage>
</organism>
<evidence type="ECO:0000313" key="2">
    <source>
        <dbReference type="WBParaSite" id="jg16790"/>
    </source>
</evidence>
<accession>A0A915D7E2</accession>
<reference evidence="2" key="1">
    <citation type="submission" date="2022-11" db="UniProtKB">
        <authorList>
            <consortium name="WormBaseParasite"/>
        </authorList>
    </citation>
    <scope>IDENTIFICATION</scope>
</reference>
<keyword evidence="1" id="KW-1185">Reference proteome</keyword>
<evidence type="ECO:0000313" key="1">
    <source>
        <dbReference type="Proteomes" id="UP000887574"/>
    </source>
</evidence>